<protein>
    <recommendedName>
        <fullName evidence="2">Anti-sigma-W factor RsiW</fullName>
    </recommendedName>
</protein>
<accession>G8LTB6</accession>
<dbReference type="STRING" id="720554.Clocl_1753"/>
<evidence type="ECO:0000256" key="2">
    <source>
        <dbReference type="ARBA" id="ARBA00024438"/>
    </source>
</evidence>
<evidence type="ECO:0000259" key="3">
    <source>
        <dbReference type="Pfam" id="PF13490"/>
    </source>
</evidence>
<dbReference type="KEGG" id="ccl:Clocl_1753"/>
<dbReference type="EMBL" id="CP003065">
    <property type="protein sequence ID" value="AEV68363.1"/>
    <property type="molecule type" value="Genomic_DNA"/>
</dbReference>
<keyword evidence="5" id="KW-1185">Reference proteome</keyword>
<dbReference type="AlphaFoldDB" id="G8LTB6"/>
<dbReference type="Proteomes" id="UP000005435">
    <property type="component" value="Chromosome"/>
</dbReference>
<dbReference type="InterPro" id="IPR027383">
    <property type="entry name" value="Znf_put"/>
</dbReference>
<dbReference type="InterPro" id="IPR041916">
    <property type="entry name" value="Anti_sigma_zinc_sf"/>
</dbReference>
<dbReference type="RefSeq" id="WP_014254949.1">
    <property type="nucleotide sequence ID" value="NC_016627.1"/>
</dbReference>
<gene>
    <name evidence="4" type="ordered locus">Clocl_1753</name>
</gene>
<dbReference type="Pfam" id="PF13490">
    <property type="entry name" value="zf-HC2"/>
    <property type="match status" value="1"/>
</dbReference>
<dbReference type="OrthoDB" id="2084847at2"/>
<name>G8LTB6_ACECE</name>
<evidence type="ECO:0000256" key="1">
    <source>
        <dbReference type="ARBA" id="ARBA00024353"/>
    </source>
</evidence>
<reference evidence="4 5" key="2">
    <citation type="journal article" date="2012" name="Stand. Genomic Sci.">
        <title>Complete Genome Sequence of Clostridium clariflavum DSM 19732.</title>
        <authorList>
            <person name="Izquierdo J.A."/>
            <person name="Goodwin L."/>
            <person name="Davenport K.W."/>
            <person name="Teshima H."/>
            <person name="Bruce D."/>
            <person name="Detter C."/>
            <person name="Tapia R."/>
            <person name="Han S."/>
            <person name="Land M."/>
            <person name="Hauser L."/>
            <person name="Jeffries C.D."/>
            <person name="Han J."/>
            <person name="Pitluck S."/>
            <person name="Nolan M."/>
            <person name="Chen A."/>
            <person name="Huntemann M."/>
            <person name="Mavromatis K."/>
            <person name="Mikhailova N."/>
            <person name="Liolios K."/>
            <person name="Woyke T."/>
            <person name="Lynd L.R."/>
        </authorList>
    </citation>
    <scope>NUCLEOTIDE SEQUENCE [LARGE SCALE GENOMIC DNA]</scope>
    <source>
        <strain evidence="5">DSM 19732 / NBRC 101661 / EBR45</strain>
    </source>
</reference>
<feature type="domain" description="Putative zinc-finger" evidence="3">
    <location>
        <begin position="8"/>
        <end position="37"/>
    </location>
</feature>
<dbReference type="HOGENOM" id="CLU_1755891_0_0_9"/>
<proteinExistence type="inferred from homology"/>
<organism evidence="4 5">
    <name type="scientific">Acetivibrio clariflavus (strain DSM 19732 / NBRC 101661 / EBR45)</name>
    <name type="common">Clostridium clariflavum</name>
    <dbReference type="NCBI Taxonomy" id="720554"/>
    <lineage>
        <taxon>Bacteria</taxon>
        <taxon>Bacillati</taxon>
        <taxon>Bacillota</taxon>
        <taxon>Clostridia</taxon>
        <taxon>Eubacteriales</taxon>
        <taxon>Oscillospiraceae</taxon>
        <taxon>Acetivibrio</taxon>
    </lineage>
</organism>
<evidence type="ECO:0000313" key="5">
    <source>
        <dbReference type="Proteomes" id="UP000005435"/>
    </source>
</evidence>
<reference evidence="5" key="1">
    <citation type="submission" date="2011-12" db="EMBL/GenBank/DDBJ databases">
        <title>Complete sequence of Clostridium clariflavum DSM 19732.</title>
        <authorList>
            <consortium name="US DOE Joint Genome Institute"/>
            <person name="Lucas S."/>
            <person name="Han J."/>
            <person name="Lapidus A."/>
            <person name="Cheng J.-F."/>
            <person name="Goodwin L."/>
            <person name="Pitluck S."/>
            <person name="Peters L."/>
            <person name="Teshima H."/>
            <person name="Detter J.C."/>
            <person name="Han C."/>
            <person name="Tapia R."/>
            <person name="Land M."/>
            <person name="Hauser L."/>
            <person name="Kyrpides N."/>
            <person name="Ivanova N."/>
            <person name="Pagani I."/>
            <person name="Kitzmiller T."/>
            <person name="Lynd L."/>
            <person name="Izquierdo J."/>
            <person name="Woyke T."/>
        </authorList>
    </citation>
    <scope>NUCLEOTIDE SEQUENCE [LARGE SCALE GENOMIC DNA]</scope>
    <source>
        <strain evidence="5">DSM 19732 / NBRC 101661 / EBR45</strain>
    </source>
</reference>
<sequence>MECKFDGDLIQKYIDKTIDPLEKIFVEEHLKVCKKCRKDLTQFKLLYYELEGLEEIQEVPDELEDIRNMVLDNIFTESNKYGIRDFINQQKKTFALASEFTEYIPGKRLIRKSLKATGSILGTATKKSAKYGLKIIQERI</sequence>
<evidence type="ECO:0000313" key="4">
    <source>
        <dbReference type="EMBL" id="AEV68363.1"/>
    </source>
</evidence>
<dbReference type="Gene3D" id="1.10.10.1320">
    <property type="entry name" value="Anti-sigma factor, zinc-finger domain"/>
    <property type="match status" value="1"/>
</dbReference>
<dbReference type="eggNOG" id="ENOG50334PI">
    <property type="taxonomic scope" value="Bacteria"/>
</dbReference>
<comment type="similarity">
    <text evidence="1">Belongs to the zinc-associated anti-sigma factor (ZAS) superfamily. Anti-sigma-W factor family.</text>
</comment>